<gene>
    <name evidence="1" type="ORF">GV828_02785</name>
</gene>
<name>A0ABW9Z9V7_9FLAO</name>
<dbReference type="Proteomes" id="UP000798602">
    <property type="component" value="Unassembled WGS sequence"/>
</dbReference>
<dbReference type="EMBL" id="JAABLM010000002">
    <property type="protein sequence ID" value="NBL64122.1"/>
    <property type="molecule type" value="Genomic_DNA"/>
</dbReference>
<keyword evidence="2" id="KW-1185">Reference proteome</keyword>
<sequence length="56" mass="6652">METTNDHNHDNYPLGIDLNRIKIPQWLSLYFSLPNICERPDIDEMLIDGYPQDDDF</sequence>
<protein>
    <submittedName>
        <fullName evidence="1">Uncharacterized protein</fullName>
    </submittedName>
</protein>
<comment type="caution">
    <text evidence="1">The sequence shown here is derived from an EMBL/GenBank/DDBJ whole genome shotgun (WGS) entry which is preliminary data.</text>
</comment>
<organism evidence="1 2">
    <name type="scientific">Flavobacterium ichthyis</name>
    <dbReference type="NCBI Taxonomy" id="2698827"/>
    <lineage>
        <taxon>Bacteria</taxon>
        <taxon>Pseudomonadati</taxon>
        <taxon>Bacteroidota</taxon>
        <taxon>Flavobacteriia</taxon>
        <taxon>Flavobacteriales</taxon>
        <taxon>Flavobacteriaceae</taxon>
        <taxon>Flavobacterium</taxon>
    </lineage>
</organism>
<evidence type="ECO:0000313" key="2">
    <source>
        <dbReference type="Proteomes" id="UP000798602"/>
    </source>
</evidence>
<evidence type="ECO:0000313" key="1">
    <source>
        <dbReference type="EMBL" id="NBL64122.1"/>
    </source>
</evidence>
<reference evidence="2" key="1">
    <citation type="submission" date="2020-01" db="EMBL/GenBank/DDBJ databases">
        <title>Sphingomonas sp. strain CSW-10.</title>
        <authorList>
            <person name="Chen W.-M."/>
        </authorList>
    </citation>
    <scope>NUCLEOTIDE SEQUENCE [LARGE SCALE GENOMIC DNA]</scope>
    <source>
        <strain evidence="2">NST-5</strain>
    </source>
</reference>
<dbReference type="RefSeq" id="WP_166535939.1">
    <property type="nucleotide sequence ID" value="NZ_JAABLM010000002.1"/>
</dbReference>
<accession>A0ABW9Z9V7</accession>
<proteinExistence type="predicted"/>